<gene>
    <name evidence="5" type="ORF">C12CBH8_19140</name>
</gene>
<dbReference type="InterPro" id="IPR029044">
    <property type="entry name" value="Nucleotide-diphossugar_trans"/>
</dbReference>
<dbReference type="AlphaFoldDB" id="A0A7I8D5G8"/>
<dbReference type="CDD" id="cd06438">
    <property type="entry name" value="EpsO_like"/>
    <property type="match status" value="1"/>
</dbReference>
<keyword evidence="3 5" id="KW-0808">Transferase</keyword>
<evidence type="ECO:0000256" key="4">
    <source>
        <dbReference type="SAM" id="Phobius"/>
    </source>
</evidence>
<keyword evidence="6" id="KW-1185">Reference proteome</keyword>
<reference evidence="6" key="1">
    <citation type="submission" date="2020-07" db="EMBL/GenBank/DDBJ databases">
        <title>Complete genome sequencing of Clostridia bacterium strain 12CBH8.</title>
        <authorList>
            <person name="Sakamoto M."/>
            <person name="Murakami T."/>
            <person name="Mori H."/>
        </authorList>
    </citation>
    <scope>NUCLEOTIDE SEQUENCE [LARGE SCALE GENOMIC DNA]</scope>
    <source>
        <strain evidence="6">12CBH8</strain>
    </source>
</reference>
<evidence type="ECO:0000256" key="1">
    <source>
        <dbReference type="ARBA" id="ARBA00006739"/>
    </source>
</evidence>
<accession>A0A7I8D5G8</accession>
<evidence type="ECO:0000313" key="6">
    <source>
        <dbReference type="Proteomes" id="UP000593890"/>
    </source>
</evidence>
<sequence>MLSFINTFNLVIFVLFTVLYSYQIGYAGVALLKRKAKKHPAPKRLHRYAVVIAARNESNVIGQLIQSIRNQTYPSELVDVYVVADNCTDNTADVARMAGATVYERFNKRLVGKGYALDFIFKILETSHKDKGYEGYFVFDADNLLDEHYIEEMNKTFDQGYRVLTSYRNSKNYDTNWISAGYSLWFLRESKYLNNPRMMLHTSCAISGTGFLISSDIIREQNGWKYHLLTEDIEFSIDHVIQGETIGYCGGAMLYDEQPTTFEQSWNQRLRWSKGFYQVMRKYGVSLFRSIFHKDKHVFASYDMFMTIMPAVFVSLLSVVVNAGFLFLALFSLDSIPQMIPTTIWSICSLFINFYVFIYAFGLLTTITEWKNINCSAGKKIFYTFTFPIFMFTYVPIAVAALFRKVEWKPITHNVTKSIEEVR</sequence>
<keyword evidence="4" id="KW-0812">Transmembrane</keyword>
<evidence type="ECO:0000256" key="2">
    <source>
        <dbReference type="ARBA" id="ARBA00022676"/>
    </source>
</evidence>
<feature type="transmembrane region" description="Helical" evidence="4">
    <location>
        <begin position="12"/>
        <end position="32"/>
    </location>
</feature>
<dbReference type="RefSeq" id="WP_090265239.1">
    <property type="nucleotide sequence ID" value="NZ_AP023321.1"/>
</dbReference>
<dbReference type="Pfam" id="PF13641">
    <property type="entry name" value="Glyco_tranf_2_3"/>
    <property type="match status" value="1"/>
</dbReference>
<dbReference type="KEGG" id="sman:C12CBH8_19140"/>
<keyword evidence="4" id="KW-1133">Transmembrane helix</keyword>
<dbReference type="Proteomes" id="UP000593890">
    <property type="component" value="Chromosome"/>
</dbReference>
<evidence type="ECO:0000256" key="3">
    <source>
        <dbReference type="ARBA" id="ARBA00022679"/>
    </source>
</evidence>
<protein>
    <submittedName>
        <fullName evidence="5">N-acetylglucosaminyltransferase</fullName>
    </submittedName>
</protein>
<name>A0A7I8D5G8_9FIRM</name>
<proteinExistence type="inferred from homology"/>
<dbReference type="PANTHER" id="PTHR43630:SF1">
    <property type="entry name" value="POLY-BETA-1,6-N-ACETYL-D-GLUCOSAMINE SYNTHASE"/>
    <property type="match status" value="1"/>
</dbReference>
<comment type="similarity">
    <text evidence="1">Belongs to the glycosyltransferase 2 family.</text>
</comment>
<evidence type="ECO:0000313" key="5">
    <source>
        <dbReference type="EMBL" id="BCI61275.1"/>
    </source>
</evidence>
<keyword evidence="4" id="KW-0472">Membrane</keyword>
<keyword evidence="2 5" id="KW-0328">Glycosyltransferase</keyword>
<feature type="transmembrane region" description="Helical" evidence="4">
    <location>
        <begin position="343"/>
        <end position="361"/>
    </location>
</feature>
<feature type="transmembrane region" description="Helical" evidence="4">
    <location>
        <begin position="381"/>
        <end position="403"/>
    </location>
</feature>
<dbReference type="GO" id="GO:0016757">
    <property type="term" value="F:glycosyltransferase activity"/>
    <property type="evidence" value="ECO:0007669"/>
    <property type="project" value="UniProtKB-KW"/>
</dbReference>
<dbReference type="PANTHER" id="PTHR43630">
    <property type="entry name" value="POLY-BETA-1,6-N-ACETYL-D-GLUCOSAMINE SYNTHASE"/>
    <property type="match status" value="1"/>
</dbReference>
<dbReference type="Gene3D" id="3.90.550.10">
    <property type="entry name" value="Spore Coat Polysaccharide Biosynthesis Protein SpsA, Chain A"/>
    <property type="match status" value="1"/>
</dbReference>
<feature type="transmembrane region" description="Helical" evidence="4">
    <location>
        <begin position="308"/>
        <end position="331"/>
    </location>
</feature>
<organism evidence="5 6">
    <name type="scientific">Solibaculum mannosilyticum</name>
    <dbReference type="NCBI Taxonomy" id="2780922"/>
    <lineage>
        <taxon>Bacteria</taxon>
        <taxon>Bacillati</taxon>
        <taxon>Bacillota</taxon>
        <taxon>Clostridia</taxon>
        <taxon>Eubacteriales</taxon>
        <taxon>Oscillospiraceae</taxon>
        <taxon>Solibaculum</taxon>
    </lineage>
</organism>
<dbReference type="EMBL" id="AP023321">
    <property type="protein sequence ID" value="BCI61275.1"/>
    <property type="molecule type" value="Genomic_DNA"/>
</dbReference>
<dbReference type="SUPFAM" id="SSF53448">
    <property type="entry name" value="Nucleotide-diphospho-sugar transferases"/>
    <property type="match status" value="1"/>
</dbReference>